<dbReference type="NCBIfam" id="NF003708">
    <property type="entry name" value="PRK05325.1-3"/>
    <property type="match status" value="1"/>
</dbReference>
<dbReference type="Proteomes" id="UP000198290">
    <property type="component" value="Chromosome"/>
</dbReference>
<dbReference type="SUPFAM" id="SSF53300">
    <property type="entry name" value="vWA-like"/>
    <property type="match status" value="1"/>
</dbReference>
<dbReference type="InterPro" id="IPR036465">
    <property type="entry name" value="vWFA_dom_sf"/>
</dbReference>
<dbReference type="STRING" id="332411.VI06_12545"/>
<protein>
    <recommendedName>
        <fullName evidence="1">UPF0229 protein DLM_0717</fullName>
    </recommendedName>
</protein>
<dbReference type="AlphaFoldDB" id="A0A3G9G8Q4"/>
<reference evidence="4" key="1">
    <citation type="journal article" date="2017" name="Biotechnol. Biofuels">
        <title>Evaluation of environmental bacterial communities as a factor affecting the growth of duckweed Lemna minor.</title>
        <authorList>
            <person name="Ishizawa H."/>
            <person name="Kuroda M."/>
            <person name="Morikawa M."/>
            <person name="Ike M."/>
        </authorList>
    </citation>
    <scope>NUCLEOTIDE SEQUENCE [LARGE SCALE GENOMIC DNA]</scope>
    <source>
        <strain evidence="4">H3</strain>
    </source>
</reference>
<proteinExistence type="inferred from homology"/>
<dbReference type="NCBIfam" id="NF003707">
    <property type="entry name" value="PRK05325.1-2"/>
    <property type="match status" value="1"/>
</dbReference>
<gene>
    <name evidence="3" type="ORF">DLM_0717</name>
</gene>
<dbReference type="Pfam" id="PF04285">
    <property type="entry name" value="DUF444"/>
    <property type="match status" value="1"/>
</dbReference>
<feature type="region of interest" description="Disordered" evidence="2">
    <location>
        <begin position="99"/>
        <end position="121"/>
    </location>
</feature>
<accession>A0A3G9G8Q4</accession>
<organism evidence="3 4">
    <name type="scientific">Aquitalea magnusonii</name>
    <dbReference type="NCBI Taxonomy" id="332411"/>
    <lineage>
        <taxon>Bacteria</taxon>
        <taxon>Pseudomonadati</taxon>
        <taxon>Pseudomonadota</taxon>
        <taxon>Betaproteobacteria</taxon>
        <taxon>Neisseriales</taxon>
        <taxon>Chromobacteriaceae</taxon>
        <taxon>Aquitalea</taxon>
    </lineage>
</organism>
<evidence type="ECO:0000256" key="2">
    <source>
        <dbReference type="SAM" id="MobiDB-lite"/>
    </source>
</evidence>
<dbReference type="PANTHER" id="PTHR30510:SF2">
    <property type="entry name" value="UPF0229 PROTEIN YEAH"/>
    <property type="match status" value="1"/>
</dbReference>
<keyword evidence="4" id="KW-1185">Reference proteome</keyword>
<evidence type="ECO:0000256" key="1">
    <source>
        <dbReference type="HAMAP-Rule" id="MF_01232"/>
    </source>
</evidence>
<dbReference type="EMBL" id="AP018823">
    <property type="protein sequence ID" value="BBF84370.1"/>
    <property type="molecule type" value="Genomic_DNA"/>
</dbReference>
<evidence type="ECO:0000313" key="3">
    <source>
        <dbReference type="EMBL" id="BBF84370.1"/>
    </source>
</evidence>
<comment type="similarity">
    <text evidence="1">Belongs to the UPF0229 family.</text>
</comment>
<dbReference type="HAMAP" id="MF_01232">
    <property type="entry name" value="UPF0229"/>
    <property type="match status" value="1"/>
</dbReference>
<reference evidence="3 4" key="2">
    <citation type="journal article" date="2017" name="Genome Announc.">
        <title>Draft genome sequence of Aquitalea magnusonii strain H3, a plant growth-promoting bacterium of duckweed Lemna minor.</title>
        <authorList>
            <person name="Ishizawa H."/>
            <person name="Kuroda M."/>
            <person name="Ike M."/>
        </authorList>
    </citation>
    <scope>NUCLEOTIDE SEQUENCE [LARGE SCALE GENOMIC DNA]</scope>
    <source>
        <strain evidence="3 4">H3</strain>
    </source>
</reference>
<sequence>MPRQAAGDNSEVAMSHIIDRRLNGKNKSAVNRERFLRRFKAQIKEAVSRAVKGRSITDIESGEKVSIPVKDISEPVFHHGQGGVREQVHPGNEEFIRGDRIARPQGGGGGGGGGKASQDGEGEDDFVFELSREEFLNVFFDDLALPNLIKTQLMGVEELKQVRAGYTNDGTPANISIVRSLRGALARRVAMAAPTLARLGEAEEDLDALLESDDESTQDVREQRKRIHLLREKLASIPFIDPFDLRYNNRIQQPKPTSQAVMFCIMDVSGSMDEQKKDMAKRFFILLYLFLQRNYDKIEVVFIRHHTSAVEVNEEDFFHSRESGGTVVSSALNLMADIVKKRYSSSEWNIYAAQASDGDNWDSDSANCGRIMEEQLLPYCQYFAYIEITEGEPQNLWYEYLKVKERQRHFAMQKIRSASDIYPVFRELFKRQPATRA</sequence>
<name>A0A3G9G8Q4_9NEIS</name>
<dbReference type="InterPro" id="IPR006698">
    <property type="entry name" value="UPF0229"/>
</dbReference>
<reference evidence="4" key="3">
    <citation type="journal article" date="2017" name="Plant Physiol. Biochem.">
        <title>Differential oxidative and antioxidative response of duckweed Lemna minor toward plant growth promoting/inhibiting bacteria.</title>
        <authorList>
            <person name="Ishizawa H."/>
            <person name="Kuroda M."/>
            <person name="Morikawa M."/>
            <person name="Ike M."/>
        </authorList>
    </citation>
    <scope>NUCLEOTIDE SEQUENCE [LARGE SCALE GENOMIC DNA]</scope>
    <source>
        <strain evidence="4">H3</strain>
    </source>
</reference>
<evidence type="ECO:0000313" key="4">
    <source>
        <dbReference type="Proteomes" id="UP000198290"/>
    </source>
</evidence>
<dbReference type="KEGG" id="amah:DLM_0717"/>
<dbReference type="PANTHER" id="PTHR30510">
    <property type="entry name" value="UPF0229 PROTEIN YEAH"/>
    <property type="match status" value="1"/>
</dbReference>
<feature type="compositionally biased region" description="Gly residues" evidence="2">
    <location>
        <begin position="105"/>
        <end position="115"/>
    </location>
</feature>